<evidence type="ECO:0000256" key="7">
    <source>
        <dbReference type="ARBA" id="ARBA00022840"/>
    </source>
</evidence>
<keyword evidence="13" id="KW-1185">Reference proteome</keyword>
<dbReference type="PANTHER" id="PTHR30591">
    <property type="entry name" value="RECBCD ENZYME SUBUNIT RECC"/>
    <property type="match status" value="1"/>
</dbReference>
<dbReference type="Gene3D" id="3.40.50.300">
    <property type="entry name" value="P-loop containing nucleotide triphosphate hydrolases"/>
    <property type="match status" value="2"/>
</dbReference>
<evidence type="ECO:0000256" key="8">
    <source>
        <dbReference type="ARBA" id="ARBA00023125"/>
    </source>
</evidence>
<dbReference type="InterPro" id="IPR011335">
    <property type="entry name" value="Restrct_endonuc-II-like"/>
</dbReference>
<dbReference type="Pfam" id="PF17946">
    <property type="entry name" value="RecC_C"/>
    <property type="match status" value="1"/>
</dbReference>
<evidence type="ECO:0000256" key="4">
    <source>
        <dbReference type="ARBA" id="ARBA00022801"/>
    </source>
</evidence>
<dbReference type="RefSeq" id="WP_215669279.1">
    <property type="nucleotide sequence ID" value="NZ_JAFJYC010000001.1"/>
</dbReference>
<dbReference type="EMBL" id="JAFJYC010000001">
    <property type="protein sequence ID" value="MBT9432096.1"/>
    <property type="molecule type" value="Genomic_DNA"/>
</dbReference>
<keyword evidence="9 10" id="KW-0234">DNA repair</keyword>
<dbReference type="InterPro" id="IPR013986">
    <property type="entry name" value="DExx_box_DNA_helicase_dom_sf"/>
</dbReference>
<evidence type="ECO:0000313" key="12">
    <source>
        <dbReference type="EMBL" id="MBT9432096.1"/>
    </source>
</evidence>
<dbReference type="CDD" id="cd22353">
    <property type="entry name" value="RecC_C-like"/>
    <property type="match status" value="1"/>
</dbReference>
<keyword evidence="6 10" id="KW-0269">Exonuclease</keyword>
<comment type="miscellaneous">
    <text evidence="10">In the RecBCD complex, RecB has a slow 3'-5' helicase, an exonuclease activity and loads RecA onto ssDNA, RecD has a fast 5'-3' helicase activity, while RecC stimulates the ATPase and processivity of the RecB helicase and contributes to recognition of the Chi site.</text>
</comment>
<organism evidence="12 13">
    <name type="scientific">Candidatus Sodalis endolongispinus</name>
    <dbReference type="NCBI Taxonomy" id="2812662"/>
    <lineage>
        <taxon>Bacteria</taxon>
        <taxon>Pseudomonadati</taxon>
        <taxon>Pseudomonadota</taxon>
        <taxon>Gammaproteobacteria</taxon>
        <taxon>Enterobacterales</taxon>
        <taxon>Bruguierivoracaceae</taxon>
        <taxon>Sodalis</taxon>
    </lineage>
</organism>
<dbReference type="Gene3D" id="3.40.50.10930">
    <property type="match status" value="1"/>
</dbReference>
<dbReference type="HAMAP" id="MF_01486">
    <property type="entry name" value="RecC"/>
    <property type="match status" value="1"/>
</dbReference>
<keyword evidence="3 10" id="KW-0227">DNA damage</keyword>
<evidence type="ECO:0000256" key="10">
    <source>
        <dbReference type="HAMAP-Rule" id="MF_01486"/>
    </source>
</evidence>
<dbReference type="NCBIfam" id="NF008289">
    <property type="entry name" value="PRK11069.1"/>
    <property type="match status" value="1"/>
</dbReference>
<proteinExistence type="inferred from homology"/>
<dbReference type="PIRSF" id="PIRSF000980">
    <property type="entry name" value="RecC"/>
    <property type="match status" value="1"/>
</dbReference>
<comment type="subunit">
    <text evidence="10">Heterotrimer of RecB, RecC and RecD. All subunits contribute to DNA-binding.</text>
</comment>
<evidence type="ECO:0000256" key="5">
    <source>
        <dbReference type="ARBA" id="ARBA00022806"/>
    </source>
</evidence>
<reference evidence="12 13" key="1">
    <citation type="journal article" date="2021" name="Genome Biol. Evol.">
        <title>The evolution of interdependence in a four-way mealybug symbiosis.</title>
        <authorList>
            <person name="Garber A.I."/>
            <person name="Kupper M."/>
            <person name="Laetsch D.R."/>
            <person name="Weldon S.R."/>
            <person name="Ladinsky M.S."/>
            <person name="Bjorkman P.J."/>
            <person name="McCutcheon J.P."/>
        </authorList>
    </citation>
    <scope>NUCLEOTIDE SEQUENCE [LARGE SCALE GENOMIC DNA]</scope>
    <source>
        <strain evidence="12">SOD</strain>
    </source>
</reference>
<keyword evidence="1 10" id="KW-0540">Nuclease</keyword>
<evidence type="ECO:0000256" key="2">
    <source>
        <dbReference type="ARBA" id="ARBA00022741"/>
    </source>
</evidence>
<dbReference type="SUPFAM" id="SSF52540">
    <property type="entry name" value="P-loop containing nucleoside triphosphate hydrolases"/>
    <property type="match status" value="2"/>
</dbReference>
<comment type="function">
    <text evidence="10">A helicase/nuclease that prepares dsDNA breaks (DSB) for recombinational DNA repair. Binds to DSBs and unwinds DNA via a highly rapid and processive ATP-dependent bidirectional helicase activity. Unwinds dsDNA until it encounters a Chi (crossover hotspot instigator) sequence from the 3' direction. Cuts ssDNA a few nucleotides 3' to the Chi site. The properties and activities of the enzyme are changed at Chi. The Chi-altered holoenzyme produces a long 3'-ssDNA overhang and facilitates RecA-binding to the ssDNA for homologous DNA recombination and repair. Holoenzyme degrades any linearized DNA that is unable to undergo homologous recombination. In the holoenzyme this subunit recognizes the wild-type Chi sequence, and when added to isolated RecB increases its ATP-dependent helicase processivity.</text>
</comment>
<dbReference type="Gene3D" id="1.10.10.990">
    <property type="match status" value="1"/>
</dbReference>
<keyword evidence="8 10" id="KW-0238">DNA-binding</keyword>
<keyword evidence="4 10" id="KW-0378">Hydrolase</keyword>
<evidence type="ECO:0000256" key="6">
    <source>
        <dbReference type="ARBA" id="ARBA00022839"/>
    </source>
</evidence>
<feature type="domain" description="RecC C-terminal" evidence="11">
    <location>
        <begin position="832"/>
        <end position="1050"/>
    </location>
</feature>
<keyword evidence="7 10" id="KW-0067">ATP-binding</keyword>
<comment type="caution">
    <text evidence="12">The sequence shown here is derived from an EMBL/GenBank/DDBJ whole genome shotgun (WGS) entry which is preliminary data.</text>
</comment>
<evidence type="ECO:0000256" key="3">
    <source>
        <dbReference type="ARBA" id="ARBA00022763"/>
    </source>
</evidence>
<dbReference type="Proteomes" id="UP000811282">
    <property type="component" value="Unassembled WGS sequence"/>
</dbReference>
<keyword evidence="5 10" id="KW-0347">Helicase</keyword>
<keyword evidence="2 10" id="KW-0547">Nucleotide-binding</keyword>
<sequence length="1134" mass="128850">MFTVYHSNQLDLLKTLAASLIAGRPLRDPFQPEVILVQSNGMAQWMQMELAAQFGIAANIEFPLPASFIWQMFTRVLPDIPDESAFSKPAMTWRLMALLPRLCQQPDFAVINEYLRDDEDKRKGFQFAARIADLFDQYLVYRPDWLESWQRGELTDGVGEAQRWQAPLWRALVAETERAGEPLWHRANLYQRFIQTLTQSQTRPPGLPDRVFICGISALPPTYLQALQALGRHIDIHLLFTNPCRYYWGDIRDRAFLARLLHRRRRHYQQQTEQALFRRPEQADALFDELGEQQTGNPLLASWGKQGRDNLYLLAQMDGVAEVDAFVEPAGDNLLSLLQRDILMLEDHAVLGMDPATPVEGGGKRPLQPDDRSLSLHVCHSPQREVEVLHDNLLAMMAEDPTLRPRDVIVMVADIDRYTPAIQAVFGNAGGDRYLSFAISDRRARHLHPVLPAFLGLLELPRSRFAAEQVLALLEVPALAARFAVNEQGLQLLRQWVAESGIRWGLDDDTLRELMLPATGQHTWQFGLTRMLLGYAMDSESGDWQGILPYDESSGLIAGLVGQLAELLMRLRQWRDRLAQPRSLDAWMSCAREMIEGFFTPDAEAEAALALLENLWQQVLECGLQVEYDQPVPVTLLRDELASRLDKERVSQRFLARTIDFCTLMPMRSIPFRVVCLLGMNDGVYPRTLPTAGFDLMAQQPRRGDRSRRDDDRYLFLEAMLSAQQRLYISFIGRAIQDNTRRYPSVLVSELSDYIAQSFYLPGDECVDAESSADRVRAHLWQWHSRMPFAPENFLPGSENQSFAAEWLPAASAGGQPQPDFVAPLTAPPCEALALDELLRFYRHPVRAWFAQRLAVSFHLTSLELAADEPFVIDGLSRYQLNDRLVNALIDGESTDRLFRQVRAAGLLPYGAFGELYWATQCQELAALAEQVRTWRLPETHSLEVDLTLNDVTLSGWLPHVQKHGLLRWRPGALSARDGLKLWLEHLAYCAMGGEGESRMFGMRGEWHFAPLPAAQAKGFLLSLVSGYCQGMAAPLLLLPRSGGAWLSHCYDRSTQSIDRDESRQRQARDKLIQAWQGNGHVPGEGEDPYLQRLIRQLDEQHMEAIILAAERYFLPPFMFNLAQTEPAKREKKA</sequence>
<protein>
    <recommendedName>
        <fullName evidence="10">RecBCD enzyme subunit RecC</fullName>
    </recommendedName>
    <alternativeName>
        <fullName evidence="10">Exonuclease V subunit RecC</fullName>
        <shortName evidence="10">ExoV subunit RecC</shortName>
    </alternativeName>
    <alternativeName>
        <fullName evidence="10">Helicase/nuclease RecBCD subunit RecC</fullName>
    </alternativeName>
</protein>
<dbReference type="PANTHER" id="PTHR30591:SF1">
    <property type="entry name" value="RECBCD ENZYME SUBUNIT RECC"/>
    <property type="match status" value="1"/>
</dbReference>
<name>A0ABS5YAY2_9GAMM</name>
<gene>
    <name evidence="10 12" type="primary">recC</name>
    <name evidence="12" type="ORF">JZM24_08110</name>
</gene>
<dbReference type="Gene3D" id="1.10.10.160">
    <property type="match status" value="1"/>
</dbReference>
<evidence type="ECO:0000256" key="1">
    <source>
        <dbReference type="ARBA" id="ARBA00022722"/>
    </source>
</evidence>
<dbReference type="NCBIfam" id="TIGR01450">
    <property type="entry name" value="recC"/>
    <property type="match status" value="1"/>
</dbReference>
<dbReference type="SUPFAM" id="SSF52980">
    <property type="entry name" value="Restriction endonuclease-like"/>
    <property type="match status" value="1"/>
</dbReference>
<evidence type="ECO:0000259" key="11">
    <source>
        <dbReference type="Pfam" id="PF17946"/>
    </source>
</evidence>
<evidence type="ECO:0000313" key="13">
    <source>
        <dbReference type="Proteomes" id="UP000811282"/>
    </source>
</evidence>
<comment type="similarity">
    <text evidence="10">Belongs to the RecC family.</text>
</comment>
<evidence type="ECO:0000256" key="9">
    <source>
        <dbReference type="ARBA" id="ARBA00023204"/>
    </source>
</evidence>
<dbReference type="InterPro" id="IPR006697">
    <property type="entry name" value="RecC"/>
</dbReference>
<accession>A0ABS5YAY2</accession>
<dbReference type="InterPro" id="IPR027417">
    <property type="entry name" value="P-loop_NTPase"/>
</dbReference>
<dbReference type="Pfam" id="PF04257">
    <property type="entry name" value="Exonuc_V_gamma"/>
    <property type="match status" value="1"/>
</dbReference>
<dbReference type="InterPro" id="IPR041500">
    <property type="entry name" value="RecC_C"/>
</dbReference>